<dbReference type="EMBL" id="MN740346">
    <property type="protein sequence ID" value="QHU01636.1"/>
    <property type="molecule type" value="Genomic_DNA"/>
</dbReference>
<protein>
    <recommendedName>
        <fullName evidence="2">Exostosin GT47 domain-containing protein</fullName>
    </recommendedName>
</protein>
<name>A0A6C0JAC6_9ZZZZ</name>
<proteinExistence type="predicted"/>
<dbReference type="Gene3D" id="3.90.550.10">
    <property type="entry name" value="Spore Coat Polysaccharide Biosynthesis Protein SpsA, Chain A"/>
    <property type="match status" value="1"/>
</dbReference>
<dbReference type="InterPro" id="IPR029044">
    <property type="entry name" value="Nucleotide-diphossugar_trans"/>
</dbReference>
<evidence type="ECO:0000313" key="1">
    <source>
        <dbReference type="EMBL" id="QHU01636.1"/>
    </source>
</evidence>
<accession>A0A6C0JAC6</accession>
<dbReference type="AlphaFoldDB" id="A0A6C0JAC6"/>
<reference evidence="1" key="1">
    <citation type="journal article" date="2020" name="Nature">
        <title>Giant virus diversity and host interactions through global metagenomics.</title>
        <authorList>
            <person name="Schulz F."/>
            <person name="Roux S."/>
            <person name="Paez-Espino D."/>
            <person name="Jungbluth S."/>
            <person name="Walsh D.A."/>
            <person name="Denef V.J."/>
            <person name="McMahon K.D."/>
            <person name="Konstantinidis K.T."/>
            <person name="Eloe-Fadrosh E.A."/>
            <person name="Kyrpides N.C."/>
            <person name="Woyke T."/>
        </authorList>
    </citation>
    <scope>NUCLEOTIDE SEQUENCE</scope>
    <source>
        <strain evidence="1">GVMAG-M-3300025874-2</strain>
    </source>
</reference>
<sequence length="538" mass="63590">MVEPSSFCCISTIGCANELVGLLCSLSIHNTNAIIYCMVDSKTANILNELSSQIYLDIRIINTLDKYSGKNRPQMEKEGIWSDFQMMKAEVIRETLKEQEDTFFLDADIFVLDKLLIPDKTKDIGVSPHYIPKQITDIYGYYNGGMIWVKNKNIPDDWIKFTKTSRYFDQASIEDLANKYSHFIFNRQYNFGLFRISYNKNTINDLKIHKNKICFKKKPIKCIHIHFTNKNHFKIFGNIIINLLKESNKYKELICIERIIKDCWYITIPKQPISGMYNHVNDTFRELAPLYSKHNKTFKCFPYKSTQCWFMLPHILLYDRPTLRWCNDEIKNASLILLGNCSETEAEELSNKYNIPVKPWIFWPRKPSLVEKIIDENINLSWDERIHESTFMGGYTTKVQLEFRDPVKLGWDKVITNFYFIKGNNYKYTHEEYLKELRKSKYGLCLRGFGKKCNREMELLAMGTVPIITADVSLYFNDPLIENKHYIRIDNPNDYKNKIDSITKEQWTEMSNNCKKWYMKNIHSKNGLNELIKQILYN</sequence>
<evidence type="ECO:0008006" key="2">
    <source>
        <dbReference type="Google" id="ProtNLM"/>
    </source>
</evidence>
<dbReference type="SUPFAM" id="SSF53448">
    <property type="entry name" value="Nucleotide-diphospho-sugar transferases"/>
    <property type="match status" value="1"/>
</dbReference>
<organism evidence="1">
    <name type="scientific">viral metagenome</name>
    <dbReference type="NCBI Taxonomy" id="1070528"/>
    <lineage>
        <taxon>unclassified sequences</taxon>
        <taxon>metagenomes</taxon>
        <taxon>organismal metagenomes</taxon>
    </lineage>
</organism>